<dbReference type="SUPFAM" id="SSF47769">
    <property type="entry name" value="SAM/Pointed domain"/>
    <property type="match status" value="1"/>
</dbReference>
<evidence type="ECO:0000256" key="21">
    <source>
        <dbReference type="SAM" id="MobiDB-lite"/>
    </source>
</evidence>
<comment type="subunit">
    <text evidence="17">Interacts with EF1A1, facilitates EF1A1 distribution to the membrane periphery and ruffles upon growth factor stimulation and suppresses cell migration. Interacts with tensin TNS1 (via N-terminus); the interaction is decreased by phosphorylation of TNS1. Interacts with TNS3 and PTEN; in resting cells, interacts with TNS3 (via C2 tensin-type domain) but, following growth factor stimulation, TNS3 and PTEN are phosphorylated which leads to weakened interaction with TNS3 and enhanced interaction with PTEN. Interacts (via C-terminus) with tensin TNS4 (via SH2 domain); the interaction is independent of tyrosine phosphorylation of DLC1.</text>
</comment>
<dbReference type="PROSITE" id="PS50238">
    <property type="entry name" value="RHOGAP"/>
    <property type="match status" value="1"/>
</dbReference>
<evidence type="ECO:0000256" key="17">
    <source>
        <dbReference type="ARBA" id="ARBA00046839"/>
    </source>
</evidence>
<dbReference type="Proteomes" id="UP000261540">
    <property type="component" value="Unplaced"/>
</dbReference>
<evidence type="ECO:0000256" key="5">
    <source>
        <dbReference type="ARBA" id="ARBA00014465"/>
    </source>
</evidence>
<keyword evidence="9" id="KW-0551">Lipid droplet</keyword>
<evidence type="ECO:0000256" key="1">
    <source>
        <dbReference type="ARBA" id="ARBA00004246"/>
    </source>
</evidence>
<feature type="compositionally biased region" description="Polar residues" evidence="21">
    <location>
        <begin position="776"/>
        <end position="788"/>
    </location>
</feature>
<dbReference type="GO" id="GO:0045121">
    <property type="term" value="C:membrane raft"/>
    <property type="evidence" value="ECO:0007669"/>
    <property type="project" value="TreeGrafter"/>
</dbReference>
<dbReference type="InterPro" id="IPR002913">
    <property type="entry name" value="START_lipid-bd_dom"/>
</dbReference>
<dbReference type="InterPro" id="IPR023393">
    <property type="entry name" value="START-like_dom_sf"/>
</dbReference>
<name>A0A3B3RT51_9TELE</name>
<protein>
    <recommendedName>
        <fullName evidence="5">Rho GTPase-activating protein 7</fullName>
    </recommendedName>
    <alternativeName>
        <fullName evidence="15">Rho-type GTPase-activating protein 7</fullName>
    </alternativeName>
    <alternativeName>
        <fullName evidence="16">START domain-containing protein 12</fullName>
    </alternativeName>
    <alternativeName>
        <fullName evidence="20">START domain-containing protein 13</fullName>
    </alternativeName>
    <alternativeName>
        <fullName evidence="14">StAR-related lipid transfer protein 12</fullName>
    </alternativeName>
    <alternativeName>
        <fullName evidence="19">StAR-related lipid transfer protein 13</fullName>
    </alternativeName>
</protein>
<feature type="region of interest" description="Disordered" evidence="21">
    <location>
        <begin position="311"/>
        <end position="334"/>
    </location>
</feature>
<dbReference type="GO" id="GO:0005811">
    <property type="term" value="C:lipid droplet"/>
    <property type="evidence" value="ECO:0007669"/>
    <property type="project" value="UniProtKB-SubCell"/>
</dbReference>
<evidence type="ECO:0000256" key="19">
    <source>
        <dbReference type="ARBA" id="ARBA00067490"/>
    </source>
</evidence>
<dbReference type="Gene3D" id="1.10.555.10">
    <property type="entry name" value="Rho GTPase activation protein"/>
    <property type="match status" value="1"/>
</dbReference>
<sequence>MSVTTRKRSWGEHVAGRAGLQYSFDDLDIICCYGITHQDIKSGRSLSHSGHRERCVSMPECRNGVRDLAPTLGTDENANYPEEGCCASVESRGEIPACVLHNFSSDPHKGTQRGGLDKDKDKPPIVNQHEATGQDHISGSQSDEQKGKEKLKQSDKGGLILLRFSVEASGLQEKEEARSHVDVSSECDVGLLDRVGLPGPGNSPADAGVQGDAGHHNVCQDNVCPSQSNGDTESPNKLKEISTDGPSEFQNGDSSERVLLTQNTELESNRNILQESSISEEITDADSADDMISDVICSAKECGQRLEECDAAGSGSETEEFSASQEVDGKIASSHSEASGMELIRQAPSFGDVDFPCILGDGVITHAVMDVDGDTACVEECEKIQIPDVNNESGALMAEDVKLRQRQGSKRERERSRLDSMVLLIMKLDQLDQDIDRALNTTPIPSRRTVPEFGMEATSGEDSLHSPELLLTSQNAAYPTVPTLASISAGRAKHKAEMMPAISEKDKAEIEAKEVCDWLRAAGFPQYAQLYEDAQFPIDISSVTRDHDFLDRDAIAALCRRLATLNKCAMMRLEITPPRKRNEDSDEDEPCAISGRWAFERGSRRWSRIAESDGCSQPAEVSVESELSEVVSLHSMGSSSGSTDPGHPSLGTSSSSRSSEGLSLPGDVPPPAVPSSRPMGRSARSRAKSFLRRMETLRLRSSSTKSRKTPLRPVISAPVPQEGLHEDALRRLRCVDVSSLQGRPPARNHSAPYCTQTSSSSSQSEASSAVSTPSPITRSRNRSSSGHNASKRGGLYLEGLDPAVLLDGVDLLGLPQFLPITRDEKQKYKGTGTLDEDREEEEAEIIFFIPEGHKPGTFPKALRRSIAPYRSHSEGERGGSWGSRKRSGSAGSIDSRLSLYDNVPPEPPGMDPPEPQLDDILRQVDGLQRLVSEWAEEEADSDSALDSPLQHQLEEAESSSDLDSAAHVSEQEEGLTGRDRRDSGVGASLTRPSRPPKLRWPSFQDSHRASLPSAPMQLSSQSVLQMNLLQKLALLKLTALLEKHTPGHKHSLSCRVMPRFMKRPKLRDYRDRSVFGVSLQLNMQHSGQPLPLGIQQAMRYLRSQCLDQVGLFRKSGVKSRIQALRQMNEACPDGVGYDGQSAYDVADMLKQYFRDLPEPLLTSKLGETFLQIYQYIPKEQRLQAVRAAVLLLPDHHREALQTLLYFLSDVAAAAADNQMTCTNLAVCLAPSLFHLNTLRRDGSSTRVMQRKQSLGKPDQKDLNENLAATQGLAHMIAECRKIFLIPEEMSRCRNSYTDQGLKPPGQGKLTTHGGILKESLDGLLKEAKDRFRGYDSRSTMEPAELASKKVQDGVPLRFWKAALEVPATPEEVLTRLLREQHRWDDDLLEAQVLETLDPQTEVYQYVRDSMAPHPPRDHVLLRTWVTDLPKGACALVCTSVDHEGAPVLGVRVNVLTARYFIEPSRPGRSRLTYISRLDCRGRLPEYNSKIFGNLCAAEVVRIRDSFTAHTEK</sequence>
<dbReference type="InterPro" id="IPR000198">
    <property type="entry name" value="RhoGAP_dom"/>
</dbReference>
<feature type="compositionally biased region" description="Low complexity" evidence="21">
    <location>
        <begin position="750"/>
        <end position="775"/>
    </location>
</feature>
<feature type="region of interest" description="Disordered" evidence="21">
    <location>
        <begin position="869"/>
        <end position="918"/>
    </location>
</feature>
<dbReference type="InterPro" id="IPR008936">
    <property type="entry name" value="Rho_GTPase_activation_prot"/>
</dbReference>
<dbReference type="PANTHER" id="PTHR12659">
    <property type="entry name" value="RHO-TYPE GTPASE ACTIVATING PROTEIN"/>
    <property type="match status" value="1"/>
</dbReference>
<dbReference type="GO" id="GO:0008289">
    <property type="term" value="F:lipid binding"/>
    <property type="evidence" value="ECO:0007669"/>
    <property type="project" value="InterPro"/>
</dbReference>
<evidence type="ECO:0000256" key="9">
    <source>
        <dbReference type="ARBA" id="ARBA00022677"/>
    </source>
</evidence>
<keyword evidence="13" id="KW-0472">Membrane</keyword>
<dbReference type="FunFam" id="3.30.530.20:FF:000009">
    <property type="entry name" value="StAR related lipid transfer domain containing 13"/>
    <property type="match status" value="1"/>
</dbReference>
<dbReference type="GO" id="GO:0035023">
    <property type="term" value="P:regulation of Rho protein signal transduction"/>
    <property type="evidence" value="ECO:0007669"/>
    <property type="project" value="TreeGrafter"/>
</dbReference>
<evidence type="ECO:0000256" key="6">
    <source>
        <dbReference type="ARBA" id="ARBA00022468"/>
    </source>
</evidence>
<evidence type="ECO:0000256" key="8">
    <source>
        <dbReference type="ARBA" id="ARBA00022553"/>
    </source>
</evidence>
<feature type="region of interest" description="Disordered" evidence="21">
    <location>
        <begin position="740"/>
        <end position="790"/>
    </location>
</feature>
<feature type="region of interest" description="Disordered" evidence="21">
    <location>
        <begin position="101"/>
        <end position="154"/>
    </location>
</feature>
<feature type="region of interest" description="Disordered" evidence="21">
    <location>
        <begin position="935"/>
        <end position="1008"/>
    </location>
</feature>
<dbReference type="SMART" id="SM00324">
    <property type="entry name" value="RhoGAP"/>
    <property type="match status" value="1"/>
</dbReference>
<feature type="domain" description="START" evidence="23">
    <location>
        <begin position="1315"/>
        <end position="1512"/>
    </location>
</feature>
<evidence type="ECO:0000256" key="12">
    <source>
        <dbReference type="ARBA" id="ARBA00023128"/>
    </source>
</evidence>
<dbReference type="InterPro" id="IPR001660">
    <property type="entry name" value="SAM"/>
</dbReference>
<dbReference type="Ensembl" id="ENSPKIT00000002325.1">
    <property type="protein sequence ID" value="ENSPKIP00000021684.1"/>
    <property type="gene ID" value="ENSPKIG00000005988.1"/>
</dbReference>
<evidence type="ECO:0000256" key="14">
    <source>
        <dbReference type="ARBA" id="ARBA00030542"/>
    </source>
</evidence>
<reference evidence="24" key="2">
    <citation type="submission" date="2025-09" db="UniProtKB">
        <authorList>
            <consortium name="Ensembl"/>
        </authorList>
    </citation>
    <scope>IDENTIFICATION</scope>
</reference>
<proteinExistence type="predicted"/>
<keyword evidence="8" id="KW-0597">Phosphoprotein</keyword>
<keyword evidence="7" id="KW-0963">Cytoplasm</keyword>
<dbReference type="SMART" id="SM00234">
    <property type="entry name" value="START"/>
    <property type="match status" value="1"/>
</dbReference>
<evidence type="ECO:0000313" key="25">
    <source>
        <dbReference type="Proteomes" id="UP000261540"/>
    </source>
</evidence>
<feature type="region of interest" description="Disordered" evidence="21">
    <location>
        <begin position="197"/>
        <end position="255"/>
    </location>
</feature>
<evidence type="ECO:0000259" key="22">
    <source>
        <dbReference type="PROSITE" id="PS50238"/>
    </source>
</evidence>
<dbReference type="PROSITE" id="PS50848">
    <property type="entry name" value="START"/>
    <property type="match status" value="1"/>
</dbReference>
<dbReference type="GO" id="GO:0005925">
    <property type="term" value="C:focal adhesion"/>
    <property type="evidence" value="ECO:0007669"/>
    <property type="project" value="UniProtKB-SubCell"/>
</dbReference>
<accession>A0A3B3RT51</accession>
<keyword evidence="25" id="KW-1185">Reference proteome</keyword>
<evidence type="ECO:0000256" key="11">
    <source>
        <dbReference type="ARBA" id="ARBA00022990"/>
    </source>
</evidence>
<dbReference type="Pfam" id="PF00620">
    <property type="entry name" value="RhoGAP"/>
    <property type="match status" value="1"/>
</dbReference>
<keyword evidence="6" id="KW-0343">GTPase activation</keyword>
<dbReference type="GO" id="GO:0005096">
    <property type="term" value="F:GTPase activator activity"/>
    <property type="evidence" value="ECO:0007669"/>
    <property type="project" value="UniProtKB-KW"/>
</dbReference>
<feature type="compositionally biased region" description="Polar residues" evidence="21">
    <location>
        <begin position="129"/>
        <end position="142"/>
    </location>
</feature>
<evidence type="ECO:0000256" key="10">
    <source>
        <dbReference type="ARBA" id="ARBA00022949"/>
    </source>
</evidence>
<dbReference type="Pfam" id="PF01852">
    <property type="entry name" value="START"/>
    <property type="match status" value="1"/>
</dbReference>
<evidence type="ECO:0000256" key="18">
    <source>
        <dbReference type="ARBA" id="ARBA00065039"/>
    </source>
</evidence>
<organism evidence="24 25">
    <name type="scientific">Paramormyrops kingsleyae</name>
    <dbReference type="NCBI Taxonomy" id="1676925"/>
    <lineage>
        <taxon>Eukaryota</taxon>
        <taxon>Metazoa</taxon>
        <taxon>Chordata</taxon>
        <taxon>Craniata</taxon>
        <taxon>Vertebrata</taxon>
        <taxon>Euteleostomi</taxon>
        <taxon>Actinopterygii</taxon>
        <taxon>Neopterygii</taxon>
        <taxon>Teleostei</taxon>
        <taxon>Osteoglossocephala</taxon>
        <taxon>Osteoglossomorpha</taxon>
        <taxon>Osteoglossiformes</taxon>
        <taxon>Mormyridae</taxon>
        <taxon>Paramormyrops</taxon>
    </lineage>
</organism>
<dbReference type="CDD" id="cd04375">
    <property type="entry name" value="RhoGAP_DLC1"/>
    <property type="match status" value="1"/>
</dbReference>
<evidence type="ECO:0000256" key="2">
    <source>
        <dbReference type="ARBA" id="ARBA00004346"/>
    </source>
</evidence>
<evidence type="ECO:0000256" key="20">
    <source>
        <dbReference type="ARBA" id="ARBA00076865"/>
    </source>
</evidence>
<dbReference type="Gene3D" id="1.10.287.2070">
    <property type="match status" value="1"/>
</dbReference>
<dbReference type="FunFam" id="1.10.287.2070:FF:000001">
    <property type="entry name" value="StAR-related lipid transfer domain-containing 13"/>
    <property type="match status" value="1"/>
</dbReference>
<evidence type="ECO:0000313" key="24">
    <source>
        <dbReference type="Ensembl" id="ENSPKIP00000021684.1"/>
    </source>
</evidence>
<comment type="subcellular location">
    <subcellularLocation>
        <location evidence="1">Cell junction</location>
        <location evidence="1">Focal adhesion</location>
    </subcellularLocation>
    <subcellularLocation>
        <location evidence="3">Cytoplasm</location>
    </subcellularLocation>
    <subcellularLocation>
        <location evidence="4">Lipid droplet</location>
    </subcellularLocation>
    <subcellularLocation>
        <location evidence="2">Mitochondrion membrane</location>
        <topology evidence="2">Peripheral membrane protein</topology>
        <orientation evidence="2">Cytoplasmic side</orientation>
    </subcellularLocation>
</comment>
<reference evidence="24" key="1">
    <citation type="submission" date="2025-08" db="UniProtKB">
        <authorList>
            <consortium name="Ensembl"/>
        </authorList>
    </citation>
    <scope>IDENTIFICATION</scope>
</reference>
<evidence type="ECO:0000256" key="7">
    <source>
        <dbReference type="ARBA" id="ARBA00022490"/>
    </source>
</evidence>
<feature type="compositionally biased region" description="Polar residues" evidence="21">
    <location>
        <begin position="244"/>
        <end position="253"/>
    </location>
</feature>
<comment type="subunit">
    <text evidence="18">Homodimer. Interacts with TAX1BP1.</text>
</comment>
<dbReference type="GO" id="GO:0031966">
    <property type="term" value="C:mitochondrial membrane"/>
    <property type="evidence" value="ECO:0007669"/>
    <property type="project" value="UniProtKB-SubCell"/>
</dbReference>
<dbReference type="SUPFAM" id="SSF55961">
    <property type="entry name" value="Bet v1-like"/>
    <property type="match status" value="1"/>
</dbReference>
<evidence type="ECO:0000256" key="3">
    <source>
        <dbReference type="ARBA" id="ARBA00004496"/>
    </source>
</evidence>
<keyword evidence="10" id="KW-0965">Cell junction</keyword>
<dbReference type="Gene3D" id="3.30.530.20">
    <property type="match status" value="1"/>
</dbReference>
<feature type="compositionally biased region" description="Basic and acidic residues" evidence="21">
    <location>
        <begin position="143"/>
        <end position="154"/>
    </location>
</feature>
<dbReference type="Pfam" id="PF07647">
    <property type="entry name" value="SAM_2"/>
    <property type="match status" value="1"/>
</dbReference>
<evidence type="ECO:0000256" key="13">
    <source>
        <dbReference type="ARBA" id="ARBA00023136"/>
    </source>
</evidence>
<evidence type="ECO:0000259" key="23">
    <source>
        <dbReference type="PROSITE" id="PS50848"/>
    </source>
</evidence>
<dbReference type="PANTHER" id="PTHR12659:SF2">
    <property type="entry name" value="RHO GTPASE-ACTIVATING PROTEIN 7"/>
    <property type="match status" value="1"/>
</dbReference>
<feature type="compositionally biased region" description="Pro residues" evidence="21">
    <location>
        <begin position="904"/>
        <end position="915"/>
    </location>
</feature>
<dbReference type="STRING" id="1676925.ENSPKIP00000021684"/>
<dbReference type="FunFam" id="1.10.555.10:FF:000007">
    <property type="entry name" value="rho GTPase-activating protein 7 isoform X2"/>
    <property type="match status" value="1"/>
</dbReference>
<evidence type="ECO:0000256" key="15">
    <source>
        <dbReference type="ARBA" id="ARBA00030675"/>
    </source>
</evidence>
<keyword evidence="11" id="KW-0007">Acetylation</keyword>
<feature type="compositionally biased region" description="Polar residues" evidence="21">
    <location>
        <begin position="219"/>
        <end position="233"/>
    </location>
</feature>
<dbReference type="GO" id="GO:0007165">
    <property type="term" value="P:signal transduction"/>
    <property type="evidence" value="ECO:0007669"/>
    <property type="project" value="InterPro"/>
</dbReference>
<feature type="region of interest" description="Disordered" evidence="21">
    <location>
        <begin position="611"/>
        <end position="713"/>
    </location>
</feature>
<feature type="domain" description="Rho-GAP" evidence="22">
    <location>
        <begin position="1077"/>
        <end position="1283"/>
    </location>
</feature>
<dbReference type="InterPro" id="IPR013761">
    <property type="entry name" value="SAM/pointed_sf"/>
</dbReference>
<dbReference type="SUPFAM" id="SSF48350">
    <property type="entry name" value="GTPase activation domain, GAP"/>
    <property type="match status" value="1"/>
</dbReference>
<evidence type="ECO:0000256" key="4">
    <source>
        <dbReference type="ARBA" id="ARBA00004502"/>
    </source>
</evidence>
<keyword evidence="12" id="KW-0496">Mitochondrion</keyword>
<dbReference type="OrthoDB" id="10003330at2759"/>
<dbReference type="GeneTree" id="ENSGT00950000183061"/>
<dbReference type="GO" id="GO:0030036">
    <property type="term" value="P:actin cytoskeleton organization"/>
    <property type="evidence" value="ECO:0007669"/>
    <property type="project" value="TreeGrafter"/>
</dbReference>
<feature type="compositionally biased region" description="Low complexity" evidence="21">
    <location>
        <begin position="620"/>
        <end position="666"/>
    </location>
</feature>
<evidence type="ECO:0000256" key="16">
    <source>
        <dbReference type="ARBA" id="ARBA00032733"/>
    </source>
</evidence>